<evidence type="ECO:0000256" key="7">
    <source>
        <dbReference type="ARBA" id="ARBA00022741"/>
    </source>
</evidence>
<feature type="domain" description="tRNA nucleotidyltransferase/poly(A) polymerase RNA and SrmB- binding" evidence="11">
    <location>
        <begin position="65"/>
        <end position="124"/>
    </location>
</feature>
<dbReference type="Gene3D" id="1.10.3090.10">
    <property type="entry name" value="cca-adding enzyme, domain 2"/>
    <property type="match status" value="1"/>
</dbReference>
<dbReference type="GO" id="GO:0008033">
    <property type="term" value="P:tRNA processing"/>
    <property type="evidence" value="ECO:0007669"/>
    <property type="project" value="UniProtKB-KW"/>
</dbReference>
<feature type="non-terminal residue" evidence="12">
    <location>
        <position position="1"/>
    </location>
</feature>
<keyword evidence="6" id="KW-0479">Metal-binding</keyword>
<dbReference type="InterPro" id="IPR032828">
    <property type="entry name" value="PolyA_RNA-bd"/>
</dbReference>
<dbReference type="GO" id="GO:0016779">
    <property type="term" value="F:nucleotidyltransferase activity"/>
    <property type="evidence" value="ECO:0007669"/>
    <property type="project" value="UniProtKB-KW"/>
</dbReference>
<evidence type="ECO:0000256" key="3">
    <source>
        <dbReference type="ARBA" id="ARBA00022679"/>
    </source>
</evidence>
<name>X1AA52_9ZZZZ</name>
<keyword evidence="4" id="KW-0819">tRNA processing</keyword>
<evidence type="ECO:0000256" key="2">
    <source>
        <dbReference type="ARBA" id="ARBA00022555"/>
    </source>
</evidence>
<evidence type="ECO:0000313" key="12">
    <source>
        <dbReference type="EMBL" id="GAG69553.1"/>
    </source>
</evidence>
<dbReference type="Pfam" id="PF12627">
    <property type="entry name" value="PolyA_pol_RNAbd"/>
    <property type="match status" value="1"/>
</dbReference>
<dbReference type="GO" id="GO:0000049">
    <property type="term" value="F:tRNA binding"/>
    <property type="evidence" value="ECO:0007669"/>
    <property type="project" value="UniProtKB-KW"/>
</dbReference>
<dbReference type="Gene3D" id="3.30.460.10">
    <property type="entry name" value="Beta Polymerase, domain 2"/>
    <property type="match status" value="1"/>
</dbReference>
<dbReference type="AlphaFoldDB" id="X1AA52"/>
<dbReference type="GO" id="GO:0000166">
    <property type="term" value="F:nucleotide binding"/>
    <property type="evidence" value="ECO:0007669"/>
    <property type="project" value="UniProtKB-KW"/>
</dbReference>
<evidence type="ECO:0000256" key="8">
    <source>
        <dbReference type="ARBA" id="ARBA00022842"/>
    </source>
</evidence>
<proteinExistence type="predicted"/>
<evidence type="ECO:0000256" key="4">
    <source>
        <dbReference type="ARBA" id="ARBA00022694"/>
    </source>
</evidence>
<evidence type="ECO:0000256" key="5">
    <source>
        <dbReference type="ARBA" id="ARBA00022695"/>
    </source>
</evidence>
<keyword evidence="9" id="KW-0694">RNA-binding</keyword>
<organism evidence="12">
    <name type="scientific">marine sediment metagenome</name>
    <dbReference type="NCBI Taxonomy" id="412755"/>
    <lineage>
        <taxon>unclassified sequences</taxon>
        <taxon>metagenomes</taxon>
        <taxon>ecological metagenomes</taxon>
    </lineage>
</organism>
<dbReference type="PANTHER" id="PTHR47788:SF1">
    <property type="entry name" value="A-ADDING TRNA NUCLEOTIDYLTRANSFERASE"/>
    <property type="match status" value="1"/>
</dbReference>
<evidence type="ECO:0008006" key="13">
    <source>
        <dbReference type="Google" id="ProtNLM"/>
    </source>
</evidence>
<evidence type="ECO:0000259" key="11">
    <source>
        <dbReference type="Pfam" id="PF12627"/>
    </source>
</evidence>
<keyword evidence="7" id="KW-0547">Nucleotide-binding</keyword>
<gene>
    <name evidence="12" type="ORF">S01H4_08419</name>
</gene>
<dbReference type="EMBL" id="BART01002888">
    <property type="protein sequence ID" value="GAG69553.1"/>
    <property type="molecule type" value="Genomic_DNA"/>
</dbReference>
<accession>X1AA52</accession>
<comment type="caution">
    <text evidence="12">The sequence shown here is derived from an EMBL/GenBank/DDBJ whole genome shotgun (WGS) entry which is preliminary data.</text>
</comment>
<sequence length="291" mass="33739">LFRRDFSINAMAISLNQNNYGELIDPYQGKNDLEHHLIRILHPRSFSDDATRILRAIRYEQRLEFELEPQTSQLLKRDIPMLNAISGDRIRHELELILRERYPEYAIKRLGELGVLQRINPSLNYDGWIAKKFDKARSLNKPSQLPLLYLCLLVYPLDERGNEQFIHRLNIPKKLACALLDTLRLKSQLHLLDKSSLKYSEIYYLLHEYDLLAIQTNAIASESSVVCSNLELFLTKLRYVKTSLNGEELKRLGISAGPELGKILQILHKAKLDGEVKNKAEEEKLALLRKP</sequence>
<dbReference type="SUPFAM" id="SSF81301">
    <property type="entry name" value="Nucleotidyltransferase"/>
    <property type="match status" value="1"/>
</dbReference>
<dbReference type="InterPro" id="IPR043519">
    <property type="entry name" value="NT_sf"/>
</dbReference>
<dbReference type="GO" id="GO:0046872">
    <property type="term" value="F:metal ion binding"/>
    <property type="evidence" value="ECO:0007669"/>
    <property type="project" value="UniProtKB-KW"/>
</dbReference>
<feature type="domain" description="Poly A polymerase head" evidence="10">
    <location>
        <begin position="1"/>
        <end position="39"/>
    </location>
</feature>
<keyword evidence="5" id="KW-0548">Nucleotidyltransferase</keyword>
<reference evidence="12" key="1">
    <citation type="journal article" date="2014" name="Front. Microbiol.">
        <title>High frequency of phylogenetically diverse reductive dehalogenase-homologous genes in deep subseafloor sedimentary metagenomes.</title>
        <authorList>
            <person name="Kawai M."/>
            <person name="Futagami T."/>
            <person name="Toyoda A."/>
            <person name="Takaki Y."/>
            <person name="Nishi S."/>
            <person name="Hori S."/>
            <person name="Arai W."/>
            <person name="Tsubouchi T."/>
            <person name="Morono Y."/>
            <person name="Uchiyama I."/>
            <person name="Ito T."/>
            <person name="Fujiyama A."/>
            <person name="Inagaki F."/>
            <person name="Takami H."/>
        </authorList>
    </citation>
    <scope>NUCLEOTIDE SEQUENCE</scope>
    <source>
        <strain evidence="12">Expedition CK06-06</strain>
    </source>
</reference>
<evidence type="ECO:0000259" key="10">
    <source>
        <dbReference type="Pfam" id="PF01743"/>
    </source>
</evidence>
<dbReference type="InterPro" id="IPR002646">
    <property type="entry name" value="PolA_pol_head_dom"/>
</dbReference>
<evidence type="ECO:0000256" key="9">
    <source>
        <dbReference type="ARBA" id="ARBA00022884"/>
    </source>
</evidence>
<comment type="cofactor">
    <cofactor evidence="1">
        <name>Mg(2+)</name>
        <dbReference type="ChEBI" id="CHEBI:18420"/>
    </cofactor>
</comment>
<protein>
    <recommendedName>
        <fullName evidence="13">CCA tRNA nucleotidyltransferase</fullName>
    </recommendedName>
</protein>
<dbReference type="InterPro" id="IPR052390">
    <property type="entry name" value="tRNA_nt/polyA_polymerase"/>
</dbReference>
<keyword evidence="2" id="KW-0820">tRNA-binding</keyword>
<dbReference type="SUPFAM" id="SSF81891">
    <property type="entry name" value="Poly A polymerase C-terminal region-like"/>
    <property type="match status" value="1"/>
</dbReference>
<evidence type="ECO:0000256" key="6">
    <source>
        <dbReference type="ARBA" id="ARBA00022723"/>
    </source>
</evidence>
<dbReference type="PANTHER" id="PTHR47788">
    <property type="entry name" value="POLYA POLYMERASE"/>
    <property type="match status" value="1"/>
</dbReference>
<keyword evidence="8" id="KW-0460">Magnesium</keyword>
<dbReference type="Pfam" id="PF01743">
    <property type="entry name" value="PolyA_pol"/>
    <property type="match status" value="1"/>
</dbReference>
<evidence type="ECO:0000256" key="1">
    <source>
        <dbReference type="ARBA" id="ARBA00001946"/>
    </source>
</evidence>
<keyword evidence="3" id="KW-0808">Transferase</keyword>